<evidence type="ECO:0000256" key="3">
    <source>
        <dbReference type="RuleBase" id="RU000389"/>
    </source>
</evidence>
<evidence type="ECO:0000256" key="4">
    <source>
        <dbReference type="SAM" id="Phobius"/>
    </source>
</evidence>
<dbReference type="Proteomes" id="UP000239239">
    <property type="component" value="Unassembled WGS sequence"/>
</dbReference>
<dbReference type="PROSITE" id="PS00409">
    <property type="entry name" value="PROKAR_NTER_METHYL"/>
    <property type="match status" value="1"/>
</dbReference>
<dbReference type="NCBIfam" id="TIGR02532">
    <property type="entry name" value="IV_pilin_GFxxxE"/>
    <property type="match status" value="1"/>
</dbReference>
<dbReference type="GO" id="GO:0043107">
    <property type="term" value="P:type IV pilus-dependent motility"/>
    <property type="evidence" value="ECO:0007669"/>
    <property type="project" value="TreeGrafter"/>
</dbReference>
<dbReference type="PANTHER" id="PTHR30093:SF34">
    <property type="entry name" value="PREPILIN PEPTIDASE-DEPENDENT PROTEIN D"/>
    <property type="match status" value="1"/>
</dbReference>
<evidence type="ECO:0000313" key="6">
    <source>
        <dbReference type="Proteomes" id="UP000239239"/>
    </source>
</evidence>
<dbReference type="GO" id="GO:0007155">
    <property type="term" value="P:cell adhesion"/>
    <property type="evidence" value="ECO:0007669"/>
    <property type="project" value="InterPro"/>
</dbReference>
<comment type="similarity">
    <text evidence="1 3">Belongs to the N-Me-Phe pilin family.</text>
</comment>
<dbReference type="InterPro" id="IPR012902">
    <property type="entry name" value="N_methyl_site"/>
</dbReference>
<gene>
    <name evidence="5" type="ORF">C3928_09650</name>
</gene>
<dbReference type="Gene3D" id="3.30.700.10">
    <property type="entry name" value="Glycoprotein, Type 4 Pilin"/>
    <property type="match status" value="1"/>
</dbReference>
<dbReference type="Pfam" id="PF07963">
    <property type="entry name" value="N_methyl"/>
    <property type="match status" value="1"/>
</dbReference>
<evidence type="ECO:0000256" key="1">
    <source>
        <dbReference type="ARBA" id="ARBA00005233"/>
    </source>
</evidence>
<protein>
    <submittedName>
        <fullName evidence="5">Prepilin-type N-terminal cleavage/methylation domain-containing protein</fullName>
    </submittedName>
</protein>
<comment type="caution">
    <text evidence="5">The sequence shown here is derived from an EMBL/GenBank/DDBJ whole genome shotgun (WGS) entry which is preliminary data.</text>
</comment>
<dbReference type="SUPFAM" id="SSF54523">
    <property type="entry name" value="Pili subunits"/>
    <property type="match status" value="1"/>
</dbReference>
<dbReference type="Pfam" id="PF00114">
    <property type="entry name" value="Pilin"/>
    <property type="match status" value="1"/>
</dbReference>
<reference evidence="5 6" key="1">
    <citation type="submission" date="2018-02" db="EMBL/GenBank/DDBJ databases">
        <title>Draft genome sequences of four Legionella pneumophila clinical strains isolated in Ontario.</title>
        <authorList>
            <person name="Fortuna A."/>
            <person name="Ramnarine R."/>
            <person name="Li A."/>
            <person name="Frantz C."/>
            <person name="Mallo G."/>
        </authorList>
    </citation>
    <scope>NUCLEOTIDE SEQUENCE [LARGE SCALE GENOMIC DNA]</scope>
    <source>
        <strain evidence="5 6">LG61</strain>
    </source>
</reference>
<sequence>MPGDVMRTKGFTLIELMIVAAILGILVAIAIPAYQDYTIRARVVEGLEMTSAAKLAVVETSLIDNTLPANQADTGYTSPAPTINVASIAIGNQGIITITYTANAGNGTITMVPTLDATGRILTWDCTGGTLISKYRPAYCRP</sequence>
<keyword evidence="3" id="KW-0281">Fimbrium</keyword>
<dbReference type="InterPro" id="IPR001082">
    <property type="entry name" value="Pilin"/>
</dbReference>
<dbReference type="GO" id="GO:0044096">
    <property type="term" value="C:type IV pilus"/>
    <property type="evidence" value="ECO:0007669"/>
    <property type="project" value="TreeGrafter"/>
</dbReference>
<evidence type="ECO:0000313" key="5">
    <source>
        <dbReference type="EMBL" id="PPK30319.1"/>
    </source>
</evidence>
<dbReference type="AlphaFoldDB" id="A0A2S6EYP7"/>
<name>A0A2S6EYP7_LEGPN</name>
<keyword evidence="4" id="KW-1133">Transmembrane helix</keyword>
<dbReference type="OrthoDB" id="115249at2"/>
<dbReference type="EMBL" id="PQWY01000012">
    <property type="protein sequence ID" value="PPK30319.1"/>
    <property type="molecule type" value="Genomic_DNA"/>
</dbReference>
<proteinExistence type="inferred from homology"/>
<dbReference type="InterPro" id="IPR045584">
    <property type="entry name" value="Pilin-like"/>
</dbReference>
<keyword evidence="4" id="KW-0472">Membrane</keyword>
<dbReference type="PANTHER" id="PTHR30093">
    <property type="entry name" value="GENERAL SECRETION PATHWAY PROTEIN G"/>
    <property type="match status" value="1"/>
</dbReference>
<evidence type="ECO:0000256" key="2">
    <source>
        <dbReference type="ARBA" id="ARBA00022481"/>
    </source>
</evidence>
<feature type="transmembrane region" description="Helical" evidence="4">
    <location>
        <begin position="12"/>
        <end position="34"/>
    </location>
</feature>
<keyword evidence="4" id="KW-0812">Transmembrane</keyword>
<accession>A0A2S6EYP7</accession>
<keyword evidence="2" id="KW-0488">Methylation</keyword>
<organism evidence="5 6">
    <name type="scientific">Legionella pneumophila</name>
    <dbReference type="NCBI Taxonomy" id="446"/>
    <lineage>
        <taxon>Bacteria</taxon>
        <taxon>Pseudomonadati</taxon>
        <taxon>Pseudomonadota</taxon>
        <taxon>Gammaproteobacteria</taxon>
        <taxon>Legionellales</taxon>
        <taxon>Legionellaceae</taxon>
        <taxon>Legionella</taxon>
    </lineage>
</organism>